<evidence type="ECO:0000256" key="4">
    <source>
        <dbReference type="ARBA" id="ARBA00023163"/>
    </source>
</evidence>
<dbReference type="InterPro" id="IPR045865">
    <property type="entry name" value="ACT-like_dom_sf"/>
</dbReference>
<organism evidence="7 8">
    <name type="scientific">Thalassobacterium sedimentorum</name>
    <dbReference type="NCBI Taxonomy" id="3041258"/>
    <lineage>
        <taxon>Bacteria</taxon>
        <taxon>Pseudomonadati</taxon>
        <taxon>Verrucomicrobiota</taxon>
        <taxon>Opitutia</taxon>
        <taxon>Puniceicoccales</taxon>
        <taxon>Coraliomargaritaceae</taxon>
        <taxon>Thalassobacterium</taxon>
    </lineage>
</organism>
<feature type="domain" description="Transcription factor NikR nickel binding C-terminal" evidence="6">
    <location>
        <begin position="64"/>
        <end position="140"/>
    </location>
</feature>
<dbReference type="PANTHER" id="PTHR34719">
    <property type="entry name" value="NICKEL-RESPONSIVE REGULATOR"/>
    <property type="match status" value="1"/>
</dbReference>
<evidence type="ECO:0000259" key="6">
    <source>
        <dbReference type="Pfam" id="PF08753"/>
    </source>
</evidence>
<evidence type="ECO:0000313" key="7">
    <source>
        <dbReference type="EMBL" id="MDQ8196049.1"/>
    </source>
</evidence>
<dbReference type="Gene3D" id="1.10.1220.10">
    <property type="entry name" value="Met repressor-like"/>
    <property type="match status" value="1"/>
</dbReference>
<sequence length="150" mass="16549">MKTVQKTNKTLAQRISISLPAKLATALDDMVDSRGFQNRSQAIAEMIEESLIQHKQEDNSAIMAGTITLIYDTGKTGLLQQLAQIQRQYVQECISSQHVLLEGQYIMEVVLAQGPVQNLRELTNQMLACKGVSSGGLTLTNKLIPQVHAR</sequence>
<dbReference type="SUPFAM" id="SSF55021">
    <property type="entry name" value="ACT-like"/>
    <property type="match status" value="1"/>
</dbReference>
<dbReference type="EMBL" id="JARXIC010000043">
    <property type="protein sequence ID" value="MDQ8196049.1"/>
    <property type="molecule type" value="Genomic_DNA"/>
</dbReference>
<protein>
    <submittedName>
        <fullName evidence="7">CopG family ribbon-helix-helix protein</fullName>
    </submittedName>
</protein>
<dbReference type="RefSeq" id="WP_308951813.1">
    <property type="nucleotide sequence ID" value="NZ_JARXIC010000043.1"/>
</dbReference>
<evidence type="ECO:0000256" key="2">
    <source>
        <dbReference type="ARBA" id="ARBA00023015"/>
    </source>
</evidence>
<comment type="caution">
    <text evidence="7">The sequence shown here is derived from an EMBL/GenBank/DDBJ whole genome shotgun (WGS) entry which is preliminary data.</text>
</comment>
<keyword evidence="8" id="KW-1185">Reference proteome</keyword>
<dbReference type="InterPro" id="IPR027271">
    <property type="entry name" value="Acetolactate_synth/TF_NikR_C"/>
</dbReference>
<evidence type="ECO:0000313" key="8">
    <source>
        <dbReference type="Proteomes" id="UP001243717"/>
    </source>
</evidence>
<dbReference type="InterPro" id="IPR014864">
    <property type="entry name" value="TF_NikR_Ni-bd_C"/>
</dbReference>
<dbReference type="InterPro" id="IPR010985">
    <property type="entry name" value="Ribbon_hlx_hlx"/>
</dbReference>
<comment type="similarity">
    <text evidence="1">Belongs to the transcriptional regulatory CopG/NikR family.</text>
</comment>
<dbReference type="PANTHER" id="PTHR34719:SF2">
    <property type="entry name" value="NICKEL-RESPONSIVE REGULATOR"/>
    <property type="match status" value="1"/>
</dbReference>
<reference evidence="7 8" key="1">
    <citation type="submission" date="2023-04" db="EMBL/GenBank/DDBJ databases">
        <title>A novel bacteria isolated from coastal sediment.</title>
        <authorList>
            <person name="Liu X.-J."/>
            <person name="Du Z.-J."/>
        </authorList>
    </citation>
    <scope>NUCLEOTIDE SEQUENCE [LARGE SCALE GENOMIC DNA]</scope>
    <source>
        <strain evidence="7 8">SDUM461004</strain>
    </source>
</reference>
<keyword evidence="2" id="KW-0805">Transcription regulation</keyword>
<dbReference type="InterPro" id="IPR050192">
    <property type="entry name" value="CopG/NikR_regulator"/>
</dbReference>
<evidence type="ECO:0000256" key="3">
    <source>
        <dbReference type="ARBA" id="ARBA00023125"/>
    </source>
</evidence>
<gene>
    <name evidence="7" type="ORF">QEH59_16555</name>
</gene>
<name>A0ABU1AMS9_9BACT</name>
<dbReference type="InterPro" id="IPR013321">
    <property type="entry name" value="Arc_rbn_hlx_hlx"/>
</dbReference>
<accession>A0ABU1AMS9</accession>
<dbReference type="SUPFAM" id="SSF47598">
    <property type="entry name" value="Ribbon-helix-helix"/>
    <property type="match status" value="1"/>
</dbReference>
<keyword evidence="4" id="KW-0804">Transcription</keyword>
<evidence type="ECO:0000259" key="5">
    <source>
        <dbReference type="Pfam" id="PF01402"/>
    </source>
</evidence>
<proteinExistence type="inferred from homology"/>
<dbReference type="Pfam" id="PF01402">
    <property type="entry name" value="RHH_1"/>
    <property type="match status" value="1"/>
</dbReference>
<keyword evidence="3" id="KW-0238">DNA-binding</keyword>
<dbReference type="Pfam" id="PF08753">
    <property type="entry name" value="NikR_C"/>
    <property type="match status" value="1"/>
</dbReference>
<dbReference type="CDD" id="cd22231">
    <property type="entry name" value="RHH_NikR_HicB-like"/>
    <property type="match status" value="1"/>
</dbReference>
<evidence type="ECO:0000256" key="1">
    <source>
        <dbReference type="ARBA" id="ARBA00008478"/>
    </source>
</evidence>
<dbReference type="Proteomes" id="UP001243717">
    <property type="component" value="Unassembled WGS sequence"/>
</dbReference>
<dbReference type="Gene3D" id="3.30.70.1150">
    <property type="entry name" value="ACT-like. Chain A, domain 2"/>
    <property type="match status" value="1"/>
</dbReference>
<dbReference type="InterPro" id="IPR002145">
    <property type="entry name" value="CopG"/>
</dbReference>
<feature type="domain" description="Ribbon-helix-helix protein CopG" evidence="5">
    <location>
        <begin position="14"/>
        <end position="51"/>
    </location>
</feature>